<organism evidence="4 5">
    <name type="scientific">Enterococcus larvae</name>
    <dbReference type="NCBI Taxonomy" id="2794352"/>
    <lineage>
        <taxon>Bacteria</taxon>
        <taxon>Bacillati</taxon>
        <taxon>Bacillota</taxon>
        <taxon>Bacilli</taxon>
        <taxon>Lactobacillales</taxon>
        <taxon>Enterococcaceae</taxon>
        <taxon>Enterococcus</taxon>
    </lineage>
</organism>
<dbReference type="Pfam" id="PF12796">
    <property type="entry name" value="Ank_2"/>
    <property type="match status" value="1"/>
</dbReference>
<dbReference type="PROSITE" id="PS50088">
    <property type="entry name" value="ANK_REPEAT"/>
    <property type="match status" value="1"/>
</dbReference>
<dbReference type="Proteomes" id="UP000673375">
    <property type="component" value="Unassembled WGS sequence"/>
</dbReference>
<dbReference type="Gene3D" id="1.25.40.20">
    <property type="entry name" value="Ankyrin repeat-containing domain"/>
    <property type="match status" value="1"/>
</dbReference>
<sequence length="351" mass="38705">MGKKRLTLPKDFAELCERGDLDELRAVYQTCELEAYTGYSKATAYSCFGIPEAFIIWLKEKGADINARDTYQKTALHHHAVYWKSSIEALLKNGASVALTDSQGNTPLHIAAGASRTTAVNSLLVYGTPVDVKNKMGQTPLEACLAQCTNASLTETAKVVLLLLESGAQKTSKMTAYVEKIGETFEFYRSNFNPESLAETETALQTLYTLFSVAPAARRKEHDGTSPIVLSTKTWQKQHEELWELLVPGSGSCQTLQGEVIRITGKVADEIFRNGGGNWDRDFNMMVHSLNNSFKTGTPLSENQLQETALLTKAIARGNGDEELARLSELAVHWVLLNPTPIALEKPAYKR</sequence>
<dbReference type="RefSeq" id="WP_209558758.1">
    <property type="nucleotide sequence ID" value="NZ_JAEDXU010000011.1"/>
</dbReference>
<dbReference type="EMBL" id="JAEDXU010000011">
    <property type="protein sequence ID" value="MBP1047981.1"/>
    <property type="molecule type" value="Genomic_DNA"/>
</dbReference>
<protein>
    <submittedName>
        <fullName evidence="4">Ankyrin repeat domain-containing protein</fullName>
    </submittedName>
</protein>
<dbReference type="SUPFAM" id="SSF48403">
    <property type="entry name" value="Ankyrin repeat"/>
    <property type="match status" value="1"/>
</dbReference>
<evidence type="ECO:0000256" key="1">
    <source>
        <dbReference type="ARBA" id="ARBA00022737"/>
    </source>
</evidence>
<accession>A0ABS4CPC3</accession>
<reference evidence="4 5" key="1">
    <citation type="submission" date="2020-12" db="EMBL/GenBank/DDBJ databases">
        <title>Vagococcus allomyrinae sp. nov. and Enterococcus lavae sp. nov., isolated from the larvae of Allomyrina dichotoma.</title>
        <authorList>
            <person name="Lee S.D."/>
        </authorList>
    </citation>
    <scope>NUCLEOTIDE SEQUENCE [LARGE SCALE GENOMIC DNA]</scope>
    <source>
        <strain evidence="4 5">BWM-S5</strain>
    </source>
</reference>
<dbReference type="PANTHER" id="PTHR24198:SF165">
    <property type="entry name" value="ANKYRIN REPEAT-CONTAINING PROTEIN-RELATED"/>
    <property type="match status" value="1"/>
</dbReference>
<name>A0ABS4CPC3_9ENTE</name>
<comment type="caution">
    <text evidence="4">The sequence shown here is derived from an EMBL/GenBank/DDBJ whole genome shotgun (WGS) entry which is preliminary data.</text>
</comment>
<evidence type="ECO:0000256" key="3">
    <source>
        <dbReference type="PROSITE-ProRule" id="PRU00023"/>
    </source>
</evidence>
<dbReference type="PANTHER" id="PTHR24198">
    <property type="entry name" value="ANKYRIN REPEAT AND PROTEIN KINASE DOMAIN-CONTAINING PROTEIN"/>
    <property type="match status" value="1"/>
</dbReference>
<evidence type="ECO:0000313" key="5">
    <source>
        <dbReference type="Proteomes" id="UP000673375"/>
    </source>
</evidence>
<keyword evidence="2 3" id="KW-0040">ANK repeat</keyword>
<dbReference type="InterPro" id="IPR002110">
    <property type="entry name" value="Ankyrin_rpt"/>
</dbReference>
<feature type="repeat" description="ANK" evidence="3">
    <location>
        <begin position="103"/>
        <end position="135"/>
    </location>
</feature>
<evidence type="ECO:0000313" key="4">
    <source>
        <dbReference type="EMBL" id="MBP1047981.1"/>
    </source>
</evidence>
<dbReference type="InterPro" id="IPR036770">
    <property type="entry name" value="Ankyrin_rpt-contain_sf"/>
</dbReference>
<evidence type="ECO:0000256" key="2">
    <source>
        <dbReference type="ARBA" id="ARBA00023043"/>
    </source>
</evidence>
<dbReference type="PROSITE" id="PS50297">
    <property type="entry name" value="ANK_REP_REGION"/>
    <property type="match status" value="1"/>
</dbReference>
<keyword evidence="5" id="KW-1185">Reference proteome</keyword>
<keyword evidence="1" id="KW-0677">Repeat</keyword>
<proteinExistence type="predicted"/>
<gene>
    <name evidence="4" type="ORF">I6N96_16950</name>
</gene>